<reference evidence="1 2" key="1">
    <citation type="journal article" date="2013" name="Curr. Biol.">
        <title>The Genome of the Foraminiferan Reticulomyxa filosa.</title>
        <authorList>
            <person name="Glockner G."/>
            <person name="Hulsmann N."/>
            <person name="Schleicher M."/>
            <person name="Noegel A.A."/>
            <person name="Eichinger L."/>
            <person name="Gallinger C."/>
            <person name="Pawlowski J."/>
            <person name="Sierra R."/>
            <person name="Euteneuer U."/>
            <person name="Pillet L."/>
            <person name="Moustafa A."/>
            <person name="Platzer M."/>
            <person name="Groth M."/>
            <person name="Szafranski K."/>
            <person name="Schliwa M."/>
        </authorList>
    </citation>
    <scope>NUCLEOTIDE SEQUENCE [LARGE SCALE GENOMIC DNA]</scope>
</reference>
<evidence type="ECO:0000313" key="1">
    <source>
        <dbReference type="EMBL" id="ETO23942.1"/>
    </source>
</evidence>
<proteinExistence type="predicted"/>
<feature type="non-terminal residue" evidence="1">
    <location>
        <position position="1"/>
    </location>
</feature>
<comment type="caution">
    <text evidence="1">The sequence shown here is derived from an EMBL/GenBank/DDBJ whole genome shotgun (WGS) entry which is preliminary data.</text>
</comment>
<dbReference type="AlphaFoldDB" id="X6NF34"/>
<organism evidence="1 2">
    <name type="scientific">Reticulomyxa filosa</name>
    <dbReference type="NCBI Taxonomy" id="46433"/>
    <lineage>
        <taxon>Eukaryota</taxon>
        <taxon>Sar</taxon>
        <taxon>Rhizaria</taxon>
        <taxon>Retaria</taxon>
        <taxon>Foraminifera</taxon>
        <taxon>Monothalamids</taxon>
        <taxon>Reticulomyxidae</taxon>
        <taxon>Reticulomyxa</taxon>
    </lineage>
</organism>
<keyword evidence="2" id="KW-1185">Reference proteome</keyword>
<gene>
    <name evidence="1" type="ORF">RFI_13217</name>
</gene>
<dbReference type="EMBL" id="ASPP01009586">
    <property type="protein sequence ID" value="ETO23942.1"/>
    <property type="molecule type" value="Genomic_DNA"/>
</dbReference>
<accession>X6NF34</accession>
<evidence type="ECO:0000313" key="2">
    <source>
        <dbReference type="Proteomes" id="UP000023152"/>
    </source>
</evidence>
<dbReference type="Proteomes" id="UP000023152">
    <property type="component" value="Unassembled WGS sequence"/>
</dbReference>
<feature type="non-terminal residue" evidence="1">
    <location>
        <position position="128"/>
    </location>
</feature>
<protein>
    <submittedName>
        <fullName evidence="1">Uncharacterized protein</fullName>
    </submittedName>
</protein>
<sequence>NHDKQKRGGGREHVWNEKSLVNMFVLDNPKDVLEVKYLPNEFLDTVFKQQLRVKLRSFVPGVQQKKTKKAKVEQDKKQTNKQKTKKKYVTLIIGNAREKEELVKDLEDFFGRKKSINFVQWIWDTVRP</sequence>
<name>X6NF34_RETFI</name>